<dbReference type="InterPro" id="IPR006426">
    <property type="entry name" value="Asn_synth_AEB"/>
</dbReference>
<dbReference type="Gene3D" id="3.40.50.620">
    <property type="entry name" value="HUPs"/>
    <property type="match status" value="1"/>
</dbReference>
<name>A0ABX8A9W6_9BRAD</name>
<dbReference type="CDD" id="cd01991">
    <property type="entry name" value="Asn_synthase_B_C"/>
    <property type="match status" value="1"/>
</dbReference>
<dbReference type="Proteomes" id="UP000682843">
    <property type="component" value="Chromosome"/>
</dbReference>
<evidence type="ECO:0000256" key="2">
    <source>
        <dbReference type="ARBA" id="ARBA00005752"/>
    </source>
</evidence>
<gene>
    <name evidence="9" type="primary">asnB</name>
    <name evidence="9" type="ORF">RPMA_09770</name>
</gene>
<evidence type="ECO:0000256" key="5">
    <source>
        <dbReference type="ARBA" id="ARBA00022840"/>
    </source>
</evidence>
<dbReference type="Gene3D" id="3.60.20.10">
    <property type="entry name" value="Glutamine Phosphoribosylpyrophosphate, subunit 1, domain 1"/>
    <property type="match status" value="1"/>
</dbReference>
<keyword evidence="10" id="KW-1185">Reference proteome</keyword>
<dbReference type="Pfam" id="PF00733">
    <property type="entry name" value="Asn_synthase"/>
    <property type="match status" value="1"/>
</dbReference>
<organism evidence="9 10">
    <name type="scientific">Tardiphaga alba</name>
    <dbReference type="NCBI Taxonomy" id="340268"/>
    <lineage>
        <taxon>Bacteria</taxon>
        <taxon>Pseudomonadati</taxon>
        <taxon>Pseudomonadota</taxon>
        <taxon>Alphaproteobacteria</taxon>
        <taxon>Hyphomicrobiales</taxon>
        <taxon>Nitrobacteraceae</taxon>
        <taxon>Tardiphaga</taxon>
    </lineage>
</organism>
<evidence type="ECO:0000256" key="3">
    <source>
        <dbReference type="ARBA" id="ARBA00012737"/>
    </source>
</evidence>
<dbReference type="InterPro" id="IPR051786">
    <property type="entry name" value="ASN_synthetase/amidase"/>
</dbReference>
<sequence>MCGLAGLVDLRGLDPDSTHGRLRSALSRLAPRGPDADGKWTDQHCAFAHTRLAVIDLTPGGAQPMRRDELVIIFNGEIFNFHDVRTELISKGHRFTSESDTEVLLAGWKEWGPALLPRLIGMFSFAIWNCQTRTLFAARDRFGEKPLLYACDGARLAIGSDLIACEAMLGAQREIDPDALRALFELRFIPEPLSIARGIAKLPAGHFLRFDTNGIEVSRWYDASLHIPQTPNDLPGQELGLRQRFDAAVRDRLISDVPVGVFLSGGIDSALVAASVASAGIAPKTFTVGFEGASSYFEERPLAAAVARHLKADHTEIEVPQWRASQVLDRVFLALDEPFADSSAVPTFIVSEETRKSVTVVLTGDGADEVFGGYRRYWGELYAKRWQMLPRVLRDVISTGLQAFPDNKNNRFLEMMRRVRRLADTSYADPVTRQAAWMQEFGSRDLDELLGARSASAYDVEKQVSLARANLRSSDPINSMLAADVAIGLPSDMLVKVDRMSMANALETRAPFLDQRVVEWAFAIDGRSKLDFAGMRPVGKRILRTAFRDRLPAEVFNRPKRGFEMPVRALLNGAARERLDAVCDPKKIRDQGLFNAEVVGKWQKDLSSGHGDPSAKLWTLLAFQEWARLHGRPERLPN</sequence>
<dbReference type="InterPro" id="IPR017932">
    <property type="entry name" value="GATase_2_dom"/>
</dbReference>
<dbReference type="PIRSF" id="PIRSF001589">
    <property type="entry name" value="Asn_synthetase_glu-h"/>
    <property type="match status" value="1"/>
</dbReference>
<dbReference type="EC" id="6.3.5.4" evidence="3"/>
<dbReference type="SUPFAM" id="SSF56235">
    <property type="entry name" value="N-terminal nucleophile aminohydrolases (Ntn hydrolases)"/>
    <property type="match status" value="1"/>
</dbReference>
<keyword evidence="6" id="KW-0315">Glutamine amidotransferase</keyword>
<dbReference type="CDD" id="cd00712">
    <property type="entry name" value="AsnB"/>
    <property type="match status" value="1"/>
</dbReference>
<evidence type="ECO:0000256" key="6">
    <source>
        <dbReference type="ARBA" id="ARBA00022962"/>
    </source>
</evidence>
<evidence type="ECO:0000259" key="8">
    <source>
        <dbReference type="PROSITE" id="PS51278"/>
    </source>
</evidence>
<evidence type="ECO:0000256" key="4">
    <source>
        <dbReference type="ARBA" id="ARBA00022741"/>
    </source>
</evidence>
<dbReference type="EMBL" id="CP036498">
    <property type="protein sequence ID" value="QUS39090.1"/>
    <property type="molecule type" value="Genomic_DNA"/>
</dbReference>
<comment type="pathway">
    <text evidence="1">Amino-acid biosynthesis; L-asparagine biosynthesis; L-asparagine from L-aspartate (L-Gln route): step 1/1.</text>
</comment>
<feature type="domain" description="Glutamine amidotransferase type-2" evidence="8">
    <location>
        <begin position="2"/>
        <end position="213"/>
    </location>
</feature>
<protein>
    <recommendedName>
        <fullName evidence="3">asparagine synthase (glutamine-hydrolyzing)</fullName>
        <ecNumber evidence="3">6.3.5.4</ecNumber>
    </recommendedName>
</protein>
<dbReference type="PROSITE" id="PS51278">
    <property type="entry name" value="GATASE_TYPE_2"/>
    <property type="match status" value="1"/>
</dbReference>
<dbReference type="InterPro" id="IPR033738">
    <property type="entry name" value="AsnB_N"/>
</dbReference>
<keyword evidence="4" id="KW-0547">Nucleotide-binding</keyword>
<dbReference type="InterPro" id="IPR001962">
    <property type="entry name" value="Asn_synthase"/>
</dbReference>
<accession>A0ABX8A9W6</accession>
<keyword evidence="5" id="KW-0067">ATP-binding</keyword>
<evidence type="ECO:0000256" key="7">
    <source>
        <dbReference type="ARBA" id="ARBA00048741"/>
    </source>
</evidence>
<dbReference type="InterPro" id="IPR014729">
    <property type="entry name" value="Rossmann-like_a/b/a_fold"/>
</dbReference>
<evidence type="ECO:0000256" key="1">
    <source>
        <dbReference type="ARBA" id="ARBA00005187"/>
    </source>
</evidence>
<dbReference type="RefSeq" id="WP_211912634.1">
    <property type="nucleotide sequence ID" value="NZ_CP036498.1"/>
</dbReference>
<dbReference type="InterPro" id="IPR029055">
    <property type="entry name" value="Ntn_hydrolases_N"/>
</dbReference>
<comment type="similarity">
    <text evidence="2">Belongs to the asparagine synthetase family.</text>
</comment>
<keyword evidence="9" id="KW-0436">Ligase</keyword>
<proteinExistence type="inferred from homology"/>
<evidence type="ECO:0000313" key="10">
    <source>
        <dbReference type="Proteomes" id="UP000682843"/>
    </source>
</evidence>
<dbReference type="GO" id="GO:0004066">
    <property type="term" value="F:asparagine synthase (glutamine-hydrolyzing) activity"/>
    <property type="evidence" value="ECO:0007669"/>
    <property type="project" value="UniProtKB-EC"/>
</dbReference>
<dbReference type="NCBIfam" id="TIGR01536">
    <property type="entry name" value="asn_synth_AEB"/>
    <property type="match status" value="1"/>
</dbReference>
<dbReference type="PANTHER" id="PTHR43284:SF1">
    <property type="entry name" value="ASPARAGINE SYNTHETASE"/>
    <property type="match status" value="1"/>
</dbReference>
<dbReference type="SUPFAM" id="SSF52402">
    <property type="entry name" value="Adenine nucleotide alpha hydrolases-like"/>
    <property type="match status" value="1"/>
</dbReference>
<reference evidence="9 10" key="1">
    <citation type="submission" date="2019-02" db="EMBL/GenBank/DDBJ databases">
        <title>Emended description of the genus Rhodopseudomonas and description of Rhodopseudomonas albus sp. nov., a non-phototrophic, heavy-metal-tolerant bacterium isolated from garden soil.</title>
        <authorList>
            <person name="Bao Z."/>
            <person name="Cao W.W."/>
            <person name="Sato Y."/>
            <person name="Nishizawa T."/>
            <person name="Zhao J."/>
            <person name="Guo Y."/>
            <person name="Ohta H."/>
        </authorList>
    </citation>
    <scope>NUCLEOTIDE SEQUENCE [LARGE SCALE GENOMIC DNA]</scope>
    <source>
        <strain evidence="9 10">SK50-23</strain>
    </source>
</reference>
<dbReference type="Pfam" id="PF13522">
    <property type="entry name" value="GATase_6"/>
    <property type="match status" value="1"/>
</dbReference>
<evidence type="ECO:0000313" key="9">
    <source>
        <dbReference type="EMBL" id="QUS39090.1"/>
    </source>
</evidence>
<comment type="catalytic activity">
    <reaction evidence="7">
        <text>L-aspartate + L-glutamine + ATP + H2O = L-asparagine + L-glutamate + AMP + diphosphate + H(+)</text>
        <dbReference type="Rhea" id="RHEA:12228"/>
        <dbReference type="ChEBI" id="CHEBI:15377"/>
        <dbReference type="ChEBI" id="CHEBI:15378"/>
        <dbReference type="ChEBI" id="CHEBI:29985"/>
        <dbReference type="ChEBI" id="CHEBI:29991"/>
        <dbReference type="ChEBI" id="CHEBI:30616"/>
        <dbReference type="ChEBI" id="CHEBI:33019"/>
        <dbReference type="ChEBI" id="CHEBI:58048"/>
        <dbReference type="ChEBI" id="CHEBI:58359"/>
        <dbReference type="ChEBI" id="CHEBI:456215"/>
        <dbReference type="EC" id="6.3.5.4"/>
    </reaction>
</comment>
<dbReference type="PANTHER" id="PTHR43284">
    <property type="entry name" value="ASPARAGINE SYNTHETASE (GLUTAMINE-HYDROLYZING)"/>
    <property type="match status" value="1"/>
</dbReference>